<keyword evidence="5" id="KW-0808">Transferase</keyword>
<keyword evidence="19" id="KW-1185">Reference proteome</keyword>
<evidence type="ECO:0000256" key="2">
    <source>
        <dbReference type="ARBA" id="ARBA00004127"/>
    </source>
</evidence>
<feature type="domain" description="RING-type" evidence="17">
    <location>
        <begin position="680"/>
        <end position="768"/>
    </location>
</feature>
<reference evidence="18" key="1">
    <citation type="submission" date="2020-11" db="EMBL/GenBank/DDBJ databases">
        <authorList>
            <consortium name="DOE Joint Genome Institute"/>
            <person name="Ahrendt S."/>
            <person name="Riley R."/>
            <person name="Andreopoulos W."/>
            <person name="LaButti K."/>
            <person name="Pangilinan J."/>
            <person name="Ruiz-duenas F.J."/>
            <person name="Barrasa J.M."/>
            <person name="Sanchez-Garcia M."/>
            <person name="Camarero S."/>
            <person name="Miyauchi S."/>
            <person name="Serrano A."/>
            <person name="Linde D."/>
            <person name="Babiker R."/>
            <person name="Drula E."/>
            <person name="Ayuso-Fernandez I."/>
            <person name="Pacheco R."/>
            <person name="Padilla G."/>
            <person name="Ferreira P."/>
            <person name="Barriuso J."/>
            <person name="Kellner H."/>
            <person name="Castanera R."/>
            <person name="Alfaro M."/>
            <person name="Ramirez L."/>
            <person name="Pisabarro A.G."/>
            <person name="Kuo A."/>
            <person name="Tritt A."/>
            <person name="Lipzen A."/>
            <person name="He G."/>
            <person name="Yan M."/>
            <person name="Ng V."/>
            <person name="Cullen D."/>
            <person name="Martin F."/>
            <person name="Rosso M.-N."/>
            <person name="Henrissat B."/>
            <person name="Hibbett D."/>
            <person name="Martinez A.T."/>
            <person name="Grigoriev I.V."/>
        </authorList>
    </citation>
    <scope>NUCLEOTIDE SEQUENCE</scope>
    <source>
        <strain evidence="18">AH 44721</strain>
    </source>
</reference>
<evidence type="ECO:0000259" key="17">
    <source>
        <dbReference type="PROSITE" id="PS50089"/>
    </source>
</evidence>
<feature type="transmembrane region" description="Helical" evidence="16">
    <location>
        <begin position="361"/>
        <end position="379"/>
    </location>
</feature>
<dbReference type="GO" id="GO:0043161">
    <property type="term" value="P:proteasome-mediated ubiquitin-dependent protein catabolic process"/>
    <property type="evidence" value="ECO:0007669"/>
    <property type="project" value="TreeGrafter"/>
</dbReference>
<keyword evidence="9 14" id="KW-0863">Zinc-finger</keyword>
<evidence type="ECO:0000256" key="6">
    <source>
        <dbReference type="ARBA" id="ARBA00022692"/>
    </source>
</evidence>
<evidence type="ECO:0000256" key="11">
    <source>
        <dbReference type="ARBA" id="ARBA00022833"/>
    </source>
</evidence>
<keyword evidence="8" id="KW-0732">Signal</keyword>
<dbReference type="Pfam" id="PF13639">
    <property type="entry name" value="zf-RING_2"/>
    <property type="match status" value="1"/>
</dbReference>
<dbReference type="InterPro" id="IPR050731">
    <property type="entry name" value="HRD1_E3_ubiq-ligases"/>
</dbReference>
<evidence type="ECO:0000256" key="10">
    <source>
        <dbReference type="ARBA" id="ARBA00022786"/>
    </source>
</evidence>
<dbReference type="GO" id="GO:0012505">
    <property type="term" value="C:endomembrane system"/>
    <property type="evidence" value="ECO:0007669"/>
    <property type="project" value="UniProtKB-SubCell"/>
</dbReference>
<dbReference type="GO" id="GO:0008270">
    <property type="term" value="F:zinc ion binding"/>
    <property type="evidence" value="ECO:0007669"/>
    <property type="project" value="UniProtKB-KW"/>
</dbReference>
<evidence type="ECO:0000256" key="15">
    <source>
        <dbReference type="SAM" id="MobiDB-lite"/>
    </source>
</evidence>
<comment type="subcellular location">
    <subcellularLocation>
        <location evidence="2">Endomembrane system</location>
        <topology evidence="2">Multi-pass membrane protein</topology>
    </subcellularLocation>
</comment>
<feature type="transmembrane region" description="Helical" evidence="16">
    <location>
        <begin position="594"/>
        <end position="611"/>
    </location>
</feature>
<evidence type="ECO:0000256" key="8">
    <source>
        <dbReference type="ARBA" id="ARBA00022729"/>
    </source>
</evidence>
<dbReference type="OrthoDB" id="9984778at2759"/>
<keyword evidence="10" id="KW-0833">Ubl conjugation pathway</keyword>
<dbReference type="SUPFAM" id="SSF57850">
    <property type="entry name" value="RING/U-box"/>
    <property type="match status" value="1"/>
</dbReference>
<accession>A0A9P5NZN5</accession>
<evidence type="ECO:0000256" key="14">
    <source>
        <dbReference type="PROSITE-ProRule" id="PRU00175"/>
    </source>
</evidence>
<evidence type="ECO:0000256" key="12">
    <source>
        <dbReference type="ARBA" id="ARBA00022989"/>
    </source>
</evidence>
<comment type="catalytic activity">
    <reaction evidence="1">
        <text>S-ubiquitinyl-[E2 ubiquitin-conjugating enzyme]-L-cysteine + [acceptor protein]-L-lysine = [E2 ubiquitin-conjugating enzyme]-L-cysteine + N(6)-ubiquitinyl-[acceptor protein]-L-lysine.</text>
        <dbReference type="EC" id="2.3.2.27"/>
    </reaction>
</comment>
<gene>
    <name evidence="18" type="ORF">CPB84DRAFT_1673542</name>
</gene>
<keyword evidence="12 16" id="KW-1133">Transmembrane helix</keyword>
<dbReference type="PANTHER" id="PTHR22763">
    <property type="entry name" value="RING ZINC FINGER PROTEIN"/>
    <property type="match status" value="1"/>
</dbReference>
<evidence type="ECO:0000256" key="13">
    <source>
        <dbReference type="ARBA" id="ARBA00023136"/>
    </source>
</evidence>
<dbReference type="InterPro" id="IPR013083">
    <property type="entry name" value="Znf_RING/FYVE/PHD"/>
</dbReference>
<evidence type="ECO:0000313" key="19">
    <source>
        <dbReference type="Proteomes" id="UP000724874"/>
    </source>
</evidence>
<feature type="compositionally biased region" description="Low complexity" evidence="15">
    <location>
        <begin position="460"/>
        <end position="469"/>
    </location>
</feature>
<evidence type="ECO:0000256" key="3">
    <source>
        <dbReference type="ARBA" id="ARBA00004906"/>
    </source>
</evidence>
<keyword evidence="6 16" id="KW-0812">Transmembrane</keyword>
<dbReference type="PANTHER" id="PTHR22763:SF162">
    <property type="entry name" value="TRANSMEMBRANE E3 UBIQUITIN-PROTEIN LIGASE 1"/>
    <property type="match status" value="1"/>
</dbReference>
<evidence type="ECO:0000313" key="18">
    <source>
        <dbReference type="EMBL" id="KAF8909348.1"/>
    </source>
</evidence>
<feature type="region of interest" description="Disordered" evidence="15">
    <location>
        <begin position="460"/>
        <end position="479"/>
    </location>
</feature>
<protein>
    <recommendedName>
        <fullName evidence="4">RING-type E3 ubiquitin transferase</fullName>
        <ecNumber evidence="4">2.3.2.27</ecNumber>
    </recommendedName>
</protein>
<dbReference type="InterPro" id="IPR001841">
    <property type="entry name" value="Znf_RING"/>
</dbReference>
<dbReference type="Proteomes" id="UP000724874">
    <property type="component" value="Unassembled WGS sequence"/>
</dbReference>
<dbReference type="SMART" id="SM00184">
    <property type="entry name" value="RING"/>
    <property type="match status" value="1"/>
</dbReference>
<dbReference type="InterPro" id="IPR021319">
    <property type="entry name" value="DUF2921"/>
</dbReference>
<keyword evidence="13 16" id="KW-0472">Membrane</keyword>
<evidence type="ECO:0000256" key="7">
    <source>
        <dbReference type="ARBA" id="ARBA00022723"/>
    </source>
</evidence>
<organism evidence="18 19">
    <name type="scientific">Gymnopilus junonius</name>
    <name type="common">Spectacular rustgill mushroom</name>
    <name type="synonym">Gymnopilus spectabilis subsp. junonius</name>
    <dbReference type="NCBI Taxonomy" id="109634"/>
    <lineage>
        <taxon>Eukaryota</taxon>
        <taxon>Fungi</taxon>
        <taxon>Dikarya</taxon>
        <taxon>Basidiomycota</taxon>
        <taxon>Agaricomycotina</taxon>
        <taxon>Agaricomycetes</taxon>
        <taxon>Agaricomycetidae</taxon>
        <taxon>Agaricales</taxon>
        <taxon>Agaricineae</taxon>
        <taxon>Hymenogastraceae</taxon>
        <taxon>Gymnopilus</taxon>
    </lineage>
</organism>
<dbReference type="GO" id="GO:0061630">
    <property type="term" value="F:ubiquitin protein ligase activity"/>
    <property type="evidence" value="ECO:0007669"/>
    <property type="project" value="UniProtKB-EC"/>
</dbReference>
<evidence type="ECO:0000256" key="9">
    <source>
        <dbReference type="ARBA" id="ARBA00022771"/>
    </source>
</evidence>
<evidence type="ECO:0000256" key="4">
    <source>
        <dbReference type="ARBA" id="ARBA00012483"/>
    </source>
</evidence>
<keyword evidence="7" id="KW-0479">Metal-binding</keyword>
<dbReference type="EMBL" id="JADNYJ010000009">
    <property type="protein sequence ID" value="KAF8909348.1"/>
    <property type="molecule type" value="Genomic_DNA"/>
</dbReference>
<evidence type="ECO:0000256" key="16">
    <source>
        <dbReference type="SAM" id="Phobius"/>
    </source>
</evidence>
<keyword evidence="11" id="KW-0862">Zinc</keyword>
<dbReference type="Gene3D" id="3.30.40.10">
    <property type="entry name" value="Zinc/RING finger domain, C3HC4 (zinc finger)"/>
    <property type="match status" value="1"/>
</dbReference>
<comment type="pathway">
    <text evidence="3">Protein modification; protein ubiquitination.</text>
</comment>
<dbReference type="Pfam" id="PF11145">
    <property type="entry name" value="DUF2921"/>
    <property type="match status" value="1"/>
</dbReference>
<proteinExistence type="predicted"/>
<feature type="transmembrane region" description="Helical" evidence="16">
    <location>
        <begin position="623"/>
        <end position="641"/>
    </location>
</feature>
<dbReference type="EC" id="2.3.2.27" evidence="4"/>
<dbReference type="GO" id="GO:0044695">
    <property type="term" value="C:Dsc E3 ubiquitin ligase complex"/>
    <property type="evidence" value="ECO:0007669"/>
    <property type="project" value="TreeGrafter"/>
</dbReference>
<comment type="caution">
    <text evidence="18">The sequence shown here is derived from an EMBL/GenBank/DDBJ whole genome shotgun (WGS) entry which is preliminary data.</text>
</comment>
<name>A0A9P5NZN5_GYMJU</name>
<evidence type="ECO:0000256" key="1">
    <source>
        <dbReference type="ARBA" id="ARBA00000900"/>
    </source>
</evidence>
<dbReference type="AlphaFoldDB" id="A0A9P5NZN5"/>
<sequence>MDASARDEEAGLPAIPRAQRPRSSVPTLLFMSFMFFMLTSHNGDEFLARHQHQEALQSLTYQLSNYSAWMNGTLSNFTLPATDTALPPLLDAFHIQGSTLDLNQASYYSNITGFIHGDAEYTNISLSSLALNNTLPWMSEAQNFVSGINTTNVTEKLGSWKWNMSTKVALSVVEKKLPEGEKHSTSSDSMALVHGRIELTDTSSSENLRLEFEGVHYMPNGSIYGFAEPAGRRIDIRLLPSLVPEALRNETAQIIEPELQARINKLKNLIDDGVIDSDSSGNDEAAKVSCPFTFHAQIHPVPVPEYLMQELENELQNPTGISTVLPPKLSISAVLLSKECGILYEMKNTEGLRSGMFFRKVTTYAGLTAFAYLVILILSSRQTDRSRTPSGISRVSRWTFLTQATMDSISFAGHITFAILAEGRPSLSLIAPAFLACMLFVHEAQFAALIHQIQGPESYVPPSASPPSSNRSTGAGAPNSAQGPLLPLVSPFPSAAPITNNSPPTTTPPPLAAAQPNNTNPPTSFFSFFLHQIRTDPQAKLWLSMVIFLTFIVRVILSPLLSMLFVVITYSSIWLPQIVRSVRRGRTSGLSKGYIVGTTACRLYISLYFLACPKNVLEIEPRPWIWALAVFVTLQAFLVILQDTFGPTFFLPFTYTKPYDYHPPIPLPDSEAPEQSLGDCSICMDAIKIDLSLRRRSKSFDKREDWAGKGGSSSTRRGGVSSVFNAMQIGVGTTSARKNYSLAPCHHLFHTECLEKWLAIKNICPQCRRPLPPL</sequence>
<feature type="region of interest" description="Disordered" evidence="15">
    <location>
        <begin position="497"/>
        <end position="516"/>
    </location>
</feature>
<evidence type="ECO:0000256" key="5">
    <source>
        <dbReference type="ARBA" id="ARBA00022679"/>
    </source>
</evidence>
<dbReference type="PROSITE" id="PS50089">
    <property type="entry name" value="ZF_RING_2"/>
    <property type="match status" value="1"/>
</dbReference>